<dbReference type="PRINTS" id="PR00344">
    <property type="entry name" value="BCTRLSENSOR"/>
</dbReference>
<keyword evidence="9" id="KW-1133">Transmembrane helix</keyword>
<evidence type="ECO:0000256" key="9">
    <source>
        <dbReference type="SAM" id="Phobius"/>
    </source>
</evidence>
<dbReference type="PANTHER" id="PTHR43065">
    <property type="entry name" value="SENSOR HISTIDINE KINASE"/>
    <property type="match status" value="1"/>
</dbReference>
<feature type="domain" description="Histidine kinase" evidence="10">
    <location>
        <begin position="728"/>
        <end position="941"/>
    </location>
</feature>
<dbReference type="InterPro" id="IPR035965">
    <property type="entry name" value="PAS-like_dom_sf"/>
</dbReference>
<evidence type="ECO:0000256" key="5">
    <source>
        <dbReference type="ARBA" id="ARBA00022741"/>
    </source>
</evidence>
<dbReference type="InterPro" id="IPR013655">
    <property type="entry name" value="PAS_fold_3"/>
</dbReference>
<evidence type="ECO:0000256" key="2">
    <source>
        <dbReference type="ARBA" id="ARBA00012438"/>
    </source>
</evidence>
<evidence type="ECO:0000256" key="8">
    <source>
        <dbReference type="ARBA" id="ARBA00023012"/>
    </source>
</evidence>
<dbReference type="InterPro" id="IPR003661">
    <property type="entry name" value="HisK_dim/P_dom"/>
</dbReference>
<comment type="caution">
    <text evidence="12">The sequence shown here is derived from an EMBL/GenBank/DDBJ whole genome shotgun (WGS) entry which is preliminary data.</text>
</comment>
<proteinExistence type="predicted"/>
<evidence type="ECO:0000256" key="3">
    <source>
        <dbReference type="ARBA" id="ARBA00022553"/>
    </source>
</evidence>
<evidence type="ECO:0000256" key="6">
    <source>
        <dbReference type="ARBA" id="ARBA00022777"/>
    </source>
</evidence>
<feature type="domain" description="PAS" evidence="11">
    <location>
        <begin position="578"/>
        <end position="636"/>
    </location>
</feature>
<reference evidence="12 13" key="1">
    <citation type="submission" date="2021-05" db="EMBL/GenBank/DDBJ databases">
        <title>The draft genome of Geobacter chapellei DSM 13688.</title>
        <authorList>
            <person name="Xu Z."/>
            <person name="Masuda Y."/>
            <person name="Itoh H."/>
            <person name="Senoo K."/>
        </authorList>
    </citation>
    <scope>NUCLEOTIDE SEQUENCE [LARGE SCALE GENOMIC DNA]</scope>
    <source>
        <strain evidence="12 13">DSM 13688</strain>
    </source>
</reference>
<keyword evidence="4" id="KW-0808">Transferase</keyword>
<keyword evidence="13" id="KW-1185">Reference proteome</keyword>
<keyword evidence="5" id="KW-0547">Nucleotide-binding</keyword>
<dbReference type="InterPro" id="IPR036890">
    <property type="entry name" value="HATPase_C_sf"/>
</dbReference>
<keyword evidence="9" id="KW-0472">Membrane</keyword>
<keyword evidence="7" id="KW-0067">ATP-binding</keyword>
<keyword evidence="8" id="KW-0902">Two-component regulatory system</keyword>
<evidence type="ECO:0000256" key="4">
    <source>
        <dbReference type="ARBA" id="ARBA00022679"/>
    </source>
</evidence>
<name>A0ABS5U9T0_9BACT</name>
<gene>
    <name evidence="12" type="ORF">KJB30_11575</name>
</gene>
<dbReference type="Gene3D" id="1.10.1760.20">
    <property type="match status" value="1"/>
</dbReference>
<accession>A0ABS5U9T0</accession>
<feature type="transmembrane region" description="Helical" evidence="9">
    <location>
        <begin position="110"/>
        <end position="128"/>
    </location>
</feature>
<dbReference type="SUPFAM" id="SSF55785">
    <property type="entry name" value="PYP-like sensor domain (PAS domain)"/>
    <property type="match status" value="1"/>
</dbReference>
<protein>
    <recommendedName>
        <fullName evidence="2">histidine kinase</fullName>
        <ecNumber evidence="2">2.7.13.3</ecNumber>
    </recommendedName>
</protein>
<dbReference type="SMART" id="SM00387">
    <property type="entry name" value="HATPase_c"/>
    <property type="match status" value="1"/>
</dbReference>
<dbReference type="SUPFAM" id="SSF47384">
    <property type="entry name" value="Homodimeric domain of signal transducing histidine kinase"/>
    <property type="match status" value="1"/>
</dbReference>
<dbReference type="Gene3D" id="1.10.287.130">
    <property type="match status" value="1"/>
</dbReference>
<dbReference type="PROSITE" id="PS50109">
    <property type="entry name" value="HIS_KIN"/>
    <property type="match status" value="1"/>
</dbReference>
<feature type="transmembrane region" description="Helical" evidence="9">
    <location>
        <begin position="460"/>
        <end position="480"/>
    </location>
</feature>
<evidence type="ECO:0000313" key="13">
    <source>
        <dbReference type="Proteomes" id="UP000784128"/>
    </source>
</evidence>
<evidence type="ECO:0000259" key="10">
    <source>
        <dbReference type="PROSITE" id="PS50109"/>
    </source>
</evidence>
<evidence type="ECO:0000256" key="1">
    <source>
        <dbReference type="ARBA" id="ARBA00000085"/>
    </source>
</evidence>
<dbReference type="SUPFAM" id="SSF55874">
    <property type="entry name" value="ATPase domain of HSP90 chaperone/DNA topoisomerase II/histidine kinase"/>
    <property type="match status" value="1"/>
</dbReference>
<dbReference type="InterPro" id="IPR000014">
    <property type="entry name" value="PAS"/>
</dbReference>
<feature type="transmembrane region" description="Helical" evidence="9">
    <location>
        <begin position="148"/>
        <end position="165"/>
    </location>
</feature>
<dbReference type="Gene3D" id="3.30.450.20">
    <property type="entry name" value="PAS domain"/>
    <property type="match status" value="2"/>
</dbReference>
<dbReference type="EC" id="2.7.13.3" evidence="2"/>
<dbReference type="Proteomes" id="UP000784128">
    <property type="component" value="Unassembled WGS sequence"/>
</dbReference>
<feature type="transmembrane region" description="Helical" evidence="9">
    <location>
        <begin position="82"/>
        <end position="98"/>
    </location>
</feature>
<dbReference type="InterPro" id="IPR003594">
    <property type="entry name" value="HATPase_dom"/>
</dbReference>
<dbReference type="CDD" id="cd00082">
    <property type="entry name" value="HisKA"/>
    <property type="match status" value="1"/>
</dbReference>
<dbReference type="PANTHER" id="PTHR43065:SF10">
    <property type="entry name" value="PEROXIDE STRESS-ACTIVATED HISTIDINE KINASE MAK3"/>
    <property type="match status" value="1"/>
</dbReference>
<dbReference type="InterPro" id="IPR036097">
    <property type="entry name" value="HisK_dim/P_sf"/>
</dbReference>
<dbReference type="Pfam" id="PF08447">
    <property type="entry name" value="PAS_3"/>
    <property type="match status" value="1"/>
</dbReference>
<dbReference type="Pfam" id="PF02518">
    <property type="entry name" value="HATPase_c"/>
    <property type="match status" value="1"/>
</dbReference>
<dbReference type="InterPro" id="IPR005467">
    <property type="entry name" value="His_kinase_dom"/>
</dbReference>
<keyword evidence="9" id="KW-0812">Transmembrane</keyword>
<dbReference type="SMART" id="SM00388">
    <property type="entry name" value="HisKA"/>
    <property type="match status" value="1"/>
</dbReference>
<feature type="transmembrane region" description="Helical" evidence="9">
    <location>
        <begin position="177"/>
        <end position="196"/>
    </location>
</feature>
<feature type="transmembrane region" description="Helical" evidence="9">
    <location>
        <begin position="15"/>
        <end position="32"/>
    </location>
</feature>
<sequence>MNTVDKTSASTHMNIRSVVLFALLVIAALLGNRFKLELFFDCDLVFGSIFVMLVVLRYGVAAGAVASIIASFYTLIHWNHPWAIVIFTIEVLWAGWLHKRRGWDLLLADIFYWFSGGVVLVWLLYYNVMGFSTQSALLVAMKQGLNGIFNTLIALTLDLILRRLNQPERQLPSFRQILFVSMLLLVMFPVFGFLYFDVRREQKEEFGMVQETTQRMSGRAADILLLWITTNRQAIETLASLASDPSTVSRSQLQRSTENVLRINQDFQRIIVLDRNKVATTFSPAVLEDGSSGVGASLAHRPFVRQLWDEGRPFVTDLFVGQLGDPGPRLTLAVPLLKEGTIQGAVVGVLDIKVLQDMLRKLIGNRPLNITLLDHGKVIASTREGLTPLDMYTLPVKGRLKPLEEGVKQLVPDLKEGGSMKRWTNSYYQSEAPISAVGGWKVVVESSLKPSLENISSKTIRSLGIVAAILLVIIALSRLLSKYLANIFVQLKNITQQLPDRIVAGETISWPPAMVSEAEGLTANFQQMATTLQHHVLQMENLTQSLEQRVEERTTDLRRSHDLLTNLSQQLPGFIYQFVLAPDGRVSIPYASEAISDLFEVTPEEVREDAALIFNCLHPADSESVMAGIEESARTLDHWQCQFRVVLPRQGLQWRYGTARPQRLEDGSIIWHGFVSDITGQKNMEEQLQLLNDNLEQMVQAEVSKNREKDQLMITQNRQAAMGEMIGNIAHQWRQPLNALAMVLTNIREAHQFDELDADCLAQLVADGNRLVQKMSSTINDFRNFFMPDKERVPFSALTQVNEAISLVESSFGNDNIKIQVTSNHDLKLYGFPNEYSQVLLNLLTNAKEAILARGAMGGCVEIELSEQLGKGCVTVRDNGGGIPENAMDRIFEPYFSTKKMGTGIGLYMSKMIIERNMNGTISARNVEEGAEFRVCTRLAAGS</sequence>
<evidence type="ECO:0000259" key="11">
    <source>
        <dbReference type="PROSITE" id="PS50112"/>
    </source>
</evidence>
<dbReference type="PROSITE" id="PS50112">
    <property type="entry name" value="PAS"/>
    <property type="match status" value="1"/>
</dbReference>
<keyword evidence="6" id="KW-0418">Kinase</keyword>
<dbReference type="InterPro" id="IPR004358">
    <property type="entry name" value="Sig_transdc_His_kin-like_C"/>
</dbReference>
<evidence type="ECO:0000256" key="7">
    <source>
        <dbReference type="ARBA" id="ARBA00022840"/>
    </source>
</evidence>
<dbReference type="RefSeq" id="WP_214299372.1">
    <property type="nucleotide sequence ID" value="NZ_JAHDYS010000010.1"/>
</dbReference>
<dbReference type="EMBL" id="JAHDYS010000010">
    <property type="protein sequence ID" value="MBT1072429.1"/>
    <property type="molecule type" value="Genomic_DNA"/>
</dbReference>
<dbReference type="CDD" id="cd00075">
    <property type="entry name" value="HATPase"/>
    <property type="match status" value="1"/>
</dbReference>
<evidence type="ECO:0000313" key="12">
    <source>
        <dbReference type="EMBL" id="MBT1072429.1"/>
    </source>
</evidence>
<feature type="transmembrane region" description="Helical" evidence="9">
    <location>
        <begin position="44"/>
        <end position="76"/>
    </location>
</feature>
<dbReference type="Gene3D" id="3.30.565.10">
    <property type="entry name" value="Histidine kinase-like ATPase, C-terminal domain"/>
    <property type="match status" value="1"/>
</dbReference>
<comment type="catalytic activity">
    <reaction evidence="1">
        <text>ATP + protein L-histidine = ADP + protein N-phospho-L-histidine.</text>
        <dbReference type="EC" id="2.7.13.3"/>
    </reaction>
</comment>
<dbReference type="CDD" id="cd00130">
    <property type="entry name" value="PAS"/>
    <property type="match status" value="1"/>
</dbReference>
<organism evidence="12 13">
    <name type="scientific">Pelotalea chapellei</name>
    <dbReference type="NCBI Taxonomy" id="44671"/>
    <lineage>
        <taxon>Bacteria</taxon>
        <taxon>Pseudomonadati</taxon>
        <taxon>Thermodesulfobacteriota</taxon>
        <taxon>Desulfuromonadia</taxon>
        <taxon>Geobacterales</taxon>
        <taxon>Geobacteraceae</taxon>
        <taxon>Pelotalea</taxon>
    </lineage>
</organism>
<keyword evidence="3" id="KW-0597">Phosphoprotein</keyword>